<evidence type="ECO:0000256" key="1">
    <source>
        <dbReference type="ARBA" id="ARBA00000385"/>
    </source>
</evidence>
<organism evidence="9 10">
    <name type="scientific">Candidatus Venteria ishoeyi</name>
    <dbReference type="NCBI Taxonomy" id="1899563"/>
    <lineage>
        <taxon>Bacteria</taxon>
        <taxon>Pseudomonadati</taxon>
        <taxon>Pseudomonadota</taxon>
        <taxon>Gammaproteobacteria</taxon>
        <taxon>Thiotrichales</taxon>
        <taxon>Thiotrichaceae</taxon>
        <taxon>Venteria</taxon>
    </lineage>
</organism>
<dbReference type="GO" id="GO:0031119">
    <property type="term" value="P:tRNA pseudouridine synthesis"/>
    <property type="evidence" value="ECO:0007669"/>
    <property type="project" value="UniProtKB-UniRule"/>
</dbReference>
<protein>
    <recommendedName>
        <fullName evidence="5">tRNA pseudouridine synthase B</fullName>
        <ecNumber evidence="5">5.4.99.25</ecNumber>
    </recommendedName>
    <alternativeName>
        <fullName evidence="5">tRNA pseudouridine(55) synthase</fullName>
        <shortName evidence="5">Psi55 synthase</shortName>
    </alternativeName>
    <alternativeName>
        <fullName evidence="5">tRNA pseudouridylate synthase</fullName>
    </alternativeName>
    <alternativeName>
        <fullName evidence="5">tRNA-uridine isomerase</fullName>
    </alternativeName>
</protein>
<dbReference type="CDD" id="cd02573">
    <property type="entry name" value="PseudoU_synth_EcTruB"/>
    <property type="match status" value="1"/>
</dbReference>
<comment type="similarity">
    <text evidence="2 5">Belongs to the pseudouridine synthase TruB family. Type 1 subfamily.</text>
</comment>
<dbReference type="CDD" id="cd21152">
    <property type="entry name" value="PUA_TruB_bacterial"/>
    <property type="match status" value="1"/>
</dbReference>
<dbReference type="InterPro" id="IPR015240">
    <property type="entry name" value="tRNA_sdUridine_synth_fam1_C"/>
</dbReference>
<dbReference type="Pfam" id="PF09157">
    <property type="entry name" value="TruB-C_2"/>
    <property type="match status" value="1"/>
</dbReference>
<dbReference type="EMBL" id="FMSV02000072">
    <property type="protein sequence ID" value="SEH04624.1"/>
    <property type="molecule type" value="Genomic_DNA"/>
</dbReference>
<dbReference type="EC" id="5.4.99.25" evidence="5"/>
<sequence>MARKTKGRPVHGILLLDKPGGISSNAALQRVKRLYQAQKAGHTGSLDNLATGLLPICLGEATKLSGYLLDADKQYQAQCKLGETTDTADAEGQILQTRPVTVSRADIEQLLPQFLGEQEQVPPMYSALKHQGQPLYKLARAGKTIERKARRIRIDAIELLDFDGTFLKLDVSCTKGTYIRTLAEDIGEALGCGAHITALRRTRVGQLNELISLEQLGALTGADNKTAEEQREEQREEQLAALDALLRPMDLAVANWPELHLSAAETVKILHGQRIQRATKPNLQGEIKLISAEQVFIGLGEVNQEGEIIPRRLFCF</sequence>
<dbReference type="OrthoDB" id="9802309at2"/>
<evidence type="ECO:0000259" key="6">
    <source>
        <dbReference type="Pfam" id="PF01509"/>
    </source>
</evidence>
<evidence type="ECO:0000256" key="3">
    <source>
        <dbReference type="ARBA" id="ARBA00022694"/>
    </source>
</evidence>
<dbReference type="RefSeq" id="WP_103918705.1">
    <property type="nucleotide sequence ID" value="NZ_FMSV02000072.1"/>
</dbReference>
<dbReference type="SUPFAM" id="SSF88697">
    <property type="entry name" value="PUA domain-like"/>
    <property type="match status" value="1"/>
</dbReference>
<gene>
    <name evidence="5 9" type="primary">truB</name>
    <name evidence="9" type="ORF">MBHS_00473</name>
</gene>
<dbReference type="PANTHER" id="PTHR13767">
    <property type="entry name" value="TRNA-PSEUDOURIDINE SYNTHASE"/>
    <property type="match status" value="1"/>
</dbReference>
<dbReference type="Pfam" id="PF01509">
    <property type="entry name" value="TruB_N"/>
    <property type="match status" value="1"/>
</dbReference>
<feature type="domain" description="Pseudouridine synthase II N-terminal" evidence="6">
    <location>
        <begin position="32"/>
        <end position="179"/>
    </location>
</feature>
<dbReference type="InterPro" id="IPR036974">
    <property type="entry name" value="PUA_sf"/>
</dbReference>
<comment type="function">
    <text evidence="5">Responsible for synthesis of pseudouridine from uracil-55 in the psi GC loop of transfer RNAs.</text>
</comment>
<dbReference type="InterPro" id="IPR002501">
    <property type="entry name" value="PsdUridine_synth_N"/>
</dbReference>
<dbReference type="InterPro" id="IPR014780">
    <property type="entry name" value="tRNA_psdUridine_synth_TruB"/>
</dbReference>
<dbReference type="Gene3D" id="3.30.2350.10">
    <property type="entry name" value="Pseudouridine synthase"/>
    <property type="match status" value="1"/>
</dbReference>
<dbReference type="GO" id="GO:0160148">
    <property type="term" value="F:tRNA pseudouridine(55) synthase activity"/>
    <property type="evidence" value="ECO:0007669"/>
    <property type="project" value="UniProtKB-EC"/>
</dbReference>
<accession>A0A1H6F6J8</accession>
<dbReference type="InterPro" id="IPR032819">
    <property type="entry name" value="TruB_C"/>
</dbReference>
<name>A0A1H6F6J8_9GAMM</name>
<dbReference type="Proteomes" id="UP000236724">
    <property type="component" value="Unassembled WGS sequence"/>
</dbReference>
<dbReference type="GO" id="GO:1990481">
    <property type="term" value="P:mRNA pseudouridine synthesis"/>
    <property type="evidence" value="ECO:0007669"/>
    <property type="project" value="TreeGrafter"/>
</dbReference>
<feature type="domain" description="tRNA pseudouridylate synthase B C-terminal" evidence="8">
    <location>
        <begin position="180"/>
        <end position="253"/>
    </location>
</feature>
<evidence type="ECO:0000313" key="10">
    <source>
        <dbReference type="Proteomes" id="UP000236724"/>
    </source>
</evidence>
<keyword evidence="4 5" id="KW-0413">Isomerase</keyword>
<dbReference type="GO" id="GO:0003723">
    <property type="term" value="F:RNA binding"/>
    <property type="evidence" value="ECO:0007669"/>
    <property type="project" value="InterPro"/>
</dbReference>
<feature type="active site" description="Nucleophile" evidence="5">
    <location>
        <position position="47"/>
    </location>
</feature>
<evidence type="ECO:0000256" key="2">
    <source>
        <dbReference type="ARBA" id="ARBA00005642"/>
    </source>
</evidence>
<reference evidence="9 10" key="1">
    <citation type="submission" date="2016-10" db="EMBL/GenBank/DDBJ databases">
        <authorList>
            <person name="de Groot N.N."/>
        </authorList>
    </citation>
    <scope>NUCLEOTIDE SEQUENCE [LARGE SCALE GENOMIC DNA]</scope>
    <source>
        <strain evidence="9">MBHS1</strain>
    </source>
</reference>
<dbReference type="Pfam" id="PF16198">
    <property type="entry name" value="TruB_C_2"/>
    <property type="match status" value="1"/>
</dbReference>
<keyword evidence="3 5" id="KW-0819">tRNA processing</keyword>
<comment type="catalytic activity">
    <reaction evidence="1 5">
        <text>uridine(55) in tRNA = pseudouridine(55) in tRNA</text>
        <dbReference type="Rhea" id="RHEA:42532"/>
        <dbReference type="Rhea" id="RHEA-COMP:10101"/>
        <dbReference type="Rhea" id="RHEA-COMP:10102"/>
        <dbReference type="ChEBI" id="CHEBI:65314"/>
        <dbReference type="ChEBI" id="CHEBI:65315"/>
        <dbReference type="EC" id="5.4.99.25"/>
    </reaction>
</comment>
<evidence type="ECO:0000259" key="7">
    <source>
        <dbReference type="Pfam" id="PF09157"/>
    </source>
</evidence>
<evidence type="ECO:0000256" key="4">
    <source>
        <dbReference type="ARBA" id="ARBA00023235"/>
    </source>
</evidence>
<dbReference type="HAMAP" id="MF_01080">
    <property type="entry name" value="TruB_bact"/>
    <property type="match status" value="1"/>
</dbReference>
<dbReference type="NCBIfam" id="TIGR00431">
    <property type="entry name" value="TruB"/>
    <property type="match status" value="1"/>
</dbReference>
<dbReference type="InterPro" id="IPR015947">
    <property type="entry name" value="PUA-like_sf"/>
</dbReference>
<dbReference type="InterPro" id="IPR020103">
    <property type="entry name" value="PsdUridine_synth_cat_dom_sf"/>
</dbReference>
<feature type="domain" description="tRNA pseudouridine synthase II TruB subfamily 1 C-terminal" evidence="7">
    <location>
        <begin position="257"/>
        <end position="314"/>
    </location>
</feature>
<evidence type="ECO:0000259" key="8">
    <source>
        <dbReference type="Pfam" id="PF16198"/>
    </source>
</evidence>
<proteinExistence type="inferred from homology"/>
<dbReference type="SUPFAM" id="SSF55120">
    <property type="entry name" value="Pseudouridine synthase"/>
    <property type="match status" value="1"/>
</dbReference>
<keyword evidence="10" id="KW-1185">Reference proteome</keyword>
<evidence type="ECO:0000313" key="9">
    <source>
        <dbReference type="EMBL" id="SEH04624.1"/>
    </source>
</evidence>
<dbReference type="Gene3D" id="2.30.130.10">
    <property type="entry name" value="PUA domain"/>
    <property type="match status" value="1"/>
</dbReference>
<evidence type="ECO:0000256" key="5">
    <source>
        <dbReference type="HAMAP-Rule" id="MF_01080"/>
    </source>
</evidence>
<dbReference type="PANTHER" id="PTHR13767:SF2">
    <property type="entry name" value="PSEUDOURIDYLATE SYNTHASE TRUB1"/>
    <property type="match status" value="1"/>
</dbReference>
<dbReference type="AlphaFoldDB" id="A0A1H6F6J8"/>